<dbReference type="AlphaFoldDB" id="A0A7C4CBJ9"/>
<evidence type="ECO:0000256" key="1">
    <source>
        <dbReference type="ARBA" id="ARBA00022729"/>
    </source>
</evidence>
<dbReference type="GO" id="GO:0003993">
    <property type="term" value="F:acid phosphatase activity"/>
    <property type="evidence" value="ECO:0007669"/>
    <property type="project" value="InterPro"/>
</dbReference>
<dbReference type="SUPFAM" id="SSF56300">
    <property type="entry name" value="Metallo-dependent phosphatases"/>
    <property type="match status" value="1"/>
</dbReference>
<name>A0A7C4CBJ9_UNCW3</name>
<evidence type="ECO:0000259" key="3">
    <source>
        <dbReference type="Pfam" id="PF00149"/>
    </source>
</evidence>
<accession>A0A7C4CBJ9</accession>
<dbReference type="PANTHER" id="PTHR22953:SF153">
    <property type="entry name" value="PURPLE ACID PHOSPHATASE"/>
    <property type="match status" value="1"/>
</dbReference>
<gene>
    <name evidence="4" type="ORF">ENS41_06685</name>
</gene>
<organism evidence="4">
    <name type="scientific">candidate division WOR-3 bacterium</name>
    <dbReference type="NCBI Taxonomy" id="2052148"/>
    <lineage>
        <taxon>Bacteria</taxon>
        <taxon>Bacteria division WOR-3</taxon>
    </lineage>
</organism>
<dbReference type="GO" id="GO:0046872">
    <property type="term" value="F:metal ion binding"/>
    <property type="evidence" value="ECO:0007669"/>
    <property type="project" value="InterPro"/>
</dbReference>
<dbReference type="SUPFAM" id="SSF49363">
    <property type="entry name" value="Purple acid phosphatase, N-terminal domain"/>
    <property type="match status" value="1"/>
</dbReference>
<proteinExistence type="predicted"/>
<feature type="domain" description="Calcineurin-like phosphoesterase" evidence="3">
    <location>
        <begin position="113"/>
        <end position="293"/>
    </location>
</feature>
<dbReference type="EMBL" id="DSUT01000143">
    <property type="protein sequence ID" value="HGK28626.1"/>
    <property type="molecule type" value="Genomic_DNA"/>
</dbReference>
<dbReference type="InterPro" id="IPR008963">
    <property type="entry name" value="Purple_acid_Pase-like_N"/>
</dbReference>
<feature type="signal peptide" evidence="2">
    <location>
        <begin position="1"/>
        <end position="23"/>
    </location>
</feature>
<evidence type="ECO:0000313" key="4">
    <source>
        <dbReference type="EMBL" id="HGK28626.1"/>
    </source>
</evidence>
<dbReference type="InterPro" id="IPR029052">
    <property type="entry name" value="Metallo-depent_PP-like"/>
</dbReference>
<dbReference type="Pfam" id="PF00149">
    <property type="entry name" value="Metallophos"/>
    <property type="match status" value="1"/>
</dbReference>
<dbReference type="InterPro" id="IPR004843">
    <property type="entry name" value="Calcineurin-like_PHP"/>
</dbReference>
<comment type="caution">
    <text evidence="4">The sequence shown here is derived from an EMBL/GenBank/DDBJ whole genome shotgun (WGS) entry which is preliminary data.</text>
</comment>
<sequence>MPERSCISAAAGLILTLAGAASAGIVKGPYLQNLTDSAIVVRWETSTRQPGIVEYGLTTGYGSEVSHPDSTFDHELALAGLIPDTLYHYRTISGADTSSDAIFRSRVLPQTPFRFVVFGDPHGDSATNQQVANRMAQVNPEPALAASTGDLTGNGRYASWRIFFNNQRALLVRAPFFSAPGNHDYDSIANWHRFLAQPGNELYFSFRNGNASFHCLNAYDPFTPGSSQYNWFLQELQQDSANPDVRHIFVLVHTPPYSTNTVYSGNNLIRQHLCPLFERFGVRIVFSGHVHAYEHSLVNGVHYITTGGGGATLATSWNQAQPWTVRREAVYEFVVVDIDGATVTSRAIRANGTEFDTLVLTSTAVTENPPAAPPTPGFSCNPNPFRSGGTTITLTTPEPTELTVFDAGGRLAPFTITTGPRPGTVSLRPGSAPPGLYFCVVRQPALHAAIPLILTR</sequence>
<keyword evidence="1 2" id="KW-0732">Signal</keyword>
<feature type="chain" id="PRO_5027605431" description="Calcineurin-like phosphoesterase domain-containing protein" evidence="2">
    <location>
        <begin position="24"/>
        <end position="456"/>
    </location>
</feature>
<dbReference type="Gene3D" id="3.60.21.10">
    <property type="match status" value="1"/>
</dbReference>
<evidence type="ECO:0000256" key="2">
    <source>
        <dbReference type="SAM" id="SignalP"/>
    </source>
</evidence>
<protein>
    <recommendedName>
        <fullName evidence="3">Calcineurin-like phosphoesterase domain-containing protein</fullName>
    </recommendedName>
</protein>
<dbReference type="InterPro" id="IPR039331">
    <property type="entry name" value="PAPs-like"/>
</dbReference>
<reference evidence="4" key="1">
    <citation type="journal article" date="2020" name="mSystems">
        <title>Genome- and Community-Level Interaction Insights into Carbon Utilization and Element Cycling Functions of Hydrothermarchaeota in Hydrothermal Sediment.</title>
        <authorList>
            <person name="Zhou Z."/>
            <person name="Liu Y."/>
            <person name="Xu W."/>
            <person name="Pan J."/>
            <person name="Luo Z.H."/>
            <person name="Li M."/>
        </authorList>
    </citation>
    <scope>NUCLEOTIDE SEQUENCE [LARGE SCALE GENOMIC DNA]</scope>
    <source>
        <strain evidence="4">SpSt-488</strain>
    </source>
</reference>
<dbReference type="PANTHER" id="PTHR22953">
    <property type="entry name" value="ACID PHOSPHATASE RELATED"/>
    <property type="match status" value="1"/>
</dbReference>